<gene>
    <name evidence="1" type="ORF">CLG85_002435</name>
    <name evidence="2" type="ORF">CLG85_20350</name>
</gene>
<dbReference type="RefSeq" id="WP_095883866.1">
    <property type="nucleotide sequence ID" value="NZ_NTHN02000003.1"/>
</dbReference>
<reference evidence="2" key="1">
    <citation type="submission" date="2017-09" db="EMBL/GenBank/DDBJ databases">
        <title>Yangia sp. SAOS 153D whole genome sequencing.</title>
        <authorList>
            <person name="Verma A."/>
            <person name="Krishnamurthi S."/>
        </authorList>
    </citation>
    <scope>NUCLEOTIDE SEQUENCE [LARGE SCALE GENOMIC DNA]</scope>
    <source>
        <strain evidence="2">SAOS 153D</strain>
    </source>
</reference>
<dbReference type="AlphaFoldDB" id="A0A2A3JQH7"/>
<organism evidence="2">
    <name type="scientific">Alloyangia mangrovi</name>
    <dbReference type="NCBI Taxonomy" id="1779329"/>
    <lineage>
        <taxon>Bacteria</taxon>
        <taxon>Pseudomonadati</taxon>
        <taxon>Pseudomonadota</taxon>
        <taxon>Alphaproteobacteria</taxon>
        <taxon>Rhodobacterales</taxon>
        <taxon>Roseobacteraceae</taxon>
        <taxon>Alloyangia</taxon>
    </lineage>
</organism>
<evidence type="ECO:0000313" key="3">
    <source>
        <dbReference type="Proteomes" id="UP000217448"/>
    </source>
</evidence>
<reference evidence="3" key="2">
    <citation type="submission" date="2023-07" db="EMBL/GenBank/DDBJ databases">
        <title>Yangia mangrovi SAOS 153D genome.</title>
        <authorList>
            <person name="Verma A."/>
            <person name="Pal Y."/>
            <person name="Sundharam S."/>
            <person name="Bisht B."/>
            <person name="Srinivasan K."/>
        </authorList>
    </citation>
    <scope>NUCLEOTIDE SEQUENCE [LARGE SCALE GENOMIC DNA]</scope>
    <source>
        <strain evidence="3">SAOS 153D</strain>
    </source>
</reference>
<evidence type="ECO:0000313" key="1">
    <source>
        <dbReference type="EMBL" id="MCT4369263.1"/>
    </source>
</evidence>
<dbReference type="OrthoDB" id="7870779at2"/>
<dbReference type="EMBL" id="NTHN02000003">
    <property type="protein sequence ID" value="MCT4369263.1"/>
    <property type="molecule type" value="Genomic_DNA"/>
</dbReference>
<reference evidence="1" key="3">
    <citation type="submission" date="2024-05" db="EMBL/GenBank/DDBJ databases">
        <title>Yangia mangrovi SAOS 153D genome.</title>
        <authorList>
            <person name="Verma A."/>
            <person name="Pal Y."/>
            <person name="Sundharam S."/>
            <person name="Bisht B."/>
            <person name="Srinivasan K."/>
        </authorList>
    </citation>
    <scope>NUCLEOTIDE SEQUENCE</scope>
    <source>
        <strain evidence="1">SAOS 153D</strain>
    </source>
</reference>
<dbReference type="EMBL" id="NTHN01000395">
    <property type="protein sequence ID" value="PBD17388.1"/>
    <property type="molecule type" value="Genomic_DNA"/>
</dbReference>
<comment type="caution">
    <text evidence="2">The sequence shown here is derived from an EMBL/GenBank/DDBJ whole genome shotgun (WGS) entry which is preliminary data.</text>
</comment>
<keyword evidence="3" id="KW-1185">Reference proteome</keyword>
<name>A0A2A3JQH7_9RHOB</name>
<evidence type="ECO:0000313" key="2">
    <source>
        <dbReference type="EMBL" id="PBD17388.1"/>
    </source>
</evidence>
<protein>
    <submittedName>
        <fullName evidence="2">Uncharacterized protein</fullName>
    </submittedName>
</protein>
<accession>A0A2A3JQH7</accession>
<sequence length="73" mass="8182">MAQYQRFYRHARDFSALKAVALVGLLVLTQALATVERHRDAEEAAFDGVEIPQVMPADFHAAEELVIRVGKMI</sequence>
<proteinExistence type="predicted"/>
<dbReference type="Proteomes" id="UP000217448">
    <property type="component" value="Unassembled WGS sequence"/>
</dbReference>